<evidence type="ECO:0000259" key="10">
    <source>
        <dbReference type="PROSITE" id="PS50048"/>
    </source>
</evidence>
<keyword evidence="9" id="KW-1133">Transmembrane helix</keyword>
<comment type="subcellular location">
    <subcellularLocation>
        <location evidence="1">Nucleus</location>
    </subcellularLocation>
</comment>
<dbReference type="AlphaFoldDB" id="A0A1E3NDG8"/>
<evidence type="ECO:0000256" key="5">
    <source>
        <dbReference type="ARBA" id="ARBA00023125"/>
    </source>
</evidence>
<dbReference type="Pfam" id="PF00172">
    <property type="entry name" value="Zn_clus"/>
    <property type="match status" value="1"/>
</dbReference>
<dbReference type="GO" id="GO:0006351">
    <property type="term" value="P:DNA-templated transcription"/>
    <property type="evidence" value="ECO:0007669"/>
    <property type="project" value="InterPro"/>
</dbReference>
<protein>
    <recommendedName>
        <fullName evidence="10">Zn(2)-C6 fungal-type domain-containing protein</fullName>
    </recommendedName>
</protein>
<reference evidence="11 12" key="1">
    <citation type="journal article" date="2016" name="Proc. Natl. Acad. Sci. U.S.A.">
        <title>Comparative genomics of biotechnologically important yeasts.</title>
        <authorList>
            <person name="Riley R."/>
            <person name="Haridas S."/>
            <person name="Wolfe K.H."/>
            <person name="Lopes M.R."/>
            <person name="Hittinger C.T."/>
            <person name="Goeker M."/>
            <person name="Salamov A.A."/>
            <person name="Wisecaver J.H."/>
            <person name="Long T.M."/>
            <person name="Calvey C.H."/>
            <person name="Aerts A.L."/>
            <person name="Barry K.W."/>
            <person name="Choi C."/>
            <person name="Clum A."/>
            <person name="Coughlan A.Y."/>
            <person name="Deshpande S."/>
            <person name="Douglass A.P."/>
            <person name="Hanson S.J."/>
            <person name="Klenk H.-P."/>
            <person name="LaButti K.M."/>
            <person name="Lapidus A."/>
            <person name="Lindquist E.A."/>
            <person name="Lipzen A.M."/>
            <person name="Meier-Kolthoff J.P."/>
            <person name="Ohm R.A."/>
            <person name="Otillar R.P."/>
            <person name="Pangilinan J.L."/>
            <person name="Peng Y."/>
            <person name="Rokas A."/>
            <person name="Rosa C.A."/>
            <person name="Scheuner C."/>
            <person name="Sibirny A.A."/>
            <person name="Slot J.C."/>
            <person name="Stielow J.B."/>
            <person name="Sun H."/>
            <person name="Kurtzman C.P."/>
            <person name="Blackwell M."/>
            <person name="Grigoriev I.V."/>
            <person name="Jeffries T.W."/>
        </authorList>
    </citation>
    <scope>NUCLEOTIDE SEQUENCE [LARGE SCALE GENOMIC DNA]</scope>
    <source>
        <strain evidence="11 12">NRRL Y-2026</strain>
    </source>
</reference>
<name>A0A1E3NDG8_9ASCO</name>
<dbReference type="GO" id="GO:0008270">
    <property type="term" value="F:zinc ion binding"/>
    <property type="evidence" value="ECO:0007669"/>
    <property type="project" value="InterPro"/>
</dbReference>
<accession>A0A1E3NDG8</accession>
<dbReference type="PROSITE" id="PS50048">
    <property type="entry name" value="ZN2_CY6_FUNGAL_2"/>
    <property type="match status" value="1"/>
</dbReference>
<feature type="transmembrane region" description="Helical" evidence="9">
    <location>
        <begin position="336"/>
        <end position="354"/>
    </location>
</feature>
<keyword evidence="7" id="KW-0539">Nucleus</keyword>
<dbReference type="OrthoDB" id="2399539at2759"/>
<keyword evidence="12" id="KW-1185">Reference proteome</keyword>
<evidence type="ECO:0000256" key="4">
    <source>
        <dbReference type="ARBA" id="ARBA00023015"/>
    </source>
</evidence>
<dbReference type="SMART" id="SM00906">
    <property type="entry name" value="Fungal_trans"/>
    <property type="match status" value="1"/>
</dbReference>
<keyword evidence="9" id="KW-0472">Membrane</keyword>
<dbReference type="STRING" id="763406.A0A1E3NDG8"/>
<dbReference type="Proteomes" id="UP000094455">
    <property type="component" value="Unassembled WGS sequence"/>
</dbReference>
<organism evidence="11 12">
    <name type="scientific">Pichia membranifaciens NRRL Y-2026</name>
    <dbReference type="NCBI Taxonomy" id="763406"/>
    <lineage>
        <taxon>Eukaryota</taxon>
        <taxon>Fungi</taxon>
        <taxon>Dikarya</taxon>
        <taxon>Ascomycota</taxon>
        <taxon>Saccharomycotina</taxon>
        <taxon>Pichiomycetes</taxon>
        <taxon>Pichiales</taxon>
        <taxon>Pichiaceae</taxon>
        <taxon>Pichia</taxon>
    </lineage>
</organism>
<feature type="compositionally biased region" description="Acidic residues" evidence="8">
    <location>
        <begin position="99"/>
        <end position="117"/>
    </location>
</feature>
<keyword evidence="9" id="KW-0812">Transmembrane</keyword>
<feature type="domain" description="Zn(2)-C6 fungal-type" evidence="10">
    <location>
        <begin position="17"/>
        <end position="50"/>
    </location>
</feature>
<feature type="region of interest" description="Disordered" evidence="8">
    <location>
        <begin position="96"/>
        <end position="117"/>
    </location>
</feature>
<keyword evidence="4" id="KW-0805">Transcription regulation</keyword>
<dbReference type="SUPFAM" id="SSF57701">
    <property type="entry name" value="Zn2/Cys6 DNA-binding domain"/>
    <property type="match status" value="1"/>
</dbReference>
<feature type="transmembrane region" description="Helical" evidence="9">
    <location>
        <begin position="548"/>
        <end position="568"/>
    </location>
</feature>
<dbReference type="Gene3D" id="4.10.240.10">
    <property type="entry name" value="Zn(2)-C6 fungal-type DNA-binding domain"/>
    <property type="match status" value="1"/>
</dbReference>
<dbReference type="CDD" id="cd12148">
    <property type="entry name" value="fungal_TF_MHR"/>
    <property type="match status" value="1"/>
</dbReference>
<proteinExistence type="predicted"/>
<dbReference type="PANTHER" id="PTHR47782">
    <property type="entry name" value="ZN(II)2CYS6 TRANSCRIPTION FACTOR (EUROFUNG)-RELATED"/>
    <property type="match status" value="1"/>
</dbReference>
<dbReference type="PANTHER" id="PTHR47782:SF12">
    <property type="entry name" value="ZN(II)2CYS6 TRANSCRIPTION FACTOR (EUROFUNG)"/>
    <property type="match status" value="1"/>
</dbReference>
<dbReference type="SMART" id="SM00066">
    <property type="entry name" value="GAL4"/>
    <property type="match status" value="1"/>
</dbReference>
<dbReference type="RefSeq" id="XP_019015282.1">
    <property type="nucleotide sequence ID" value="XM_019161997.1"/>
</dbReference>
<dbReference type="InterPro" id="IPR007219">
    <property type="entry name" value="XnlR_reg_dom"/>
</dbReference>
<keyword evidence="6" id="KW-0804">Transcription</keyword>
<evidence type="ECO:0000313" key="11">
    <source>
        <dbReference type="EMBL" id="ODQ44169.1"/>
    </source>
</evidence>
<sequence>MKAKIRRRTRIDVNSVACNRCKSRKQKCTGNFSTGKPCLGCERANVACEYSKKKTPYYVKSLEKRIKYLEQLLKQEKGGNAEVDNGLAIFDQSYTESPVVEENEEEEEEEEEEDEEEVVLKNAKKIANKGNSNLGADVLTKCAALFPLKDDMEPLYVGSSGLNIASLLQENLKLEIADSLKFSNIQKDIYQSTTLNEYVSRSLDDLLYDGIKLNQFVETYISRIHNKYPFLRRDDIYELHNNRESYLKSGKAHDNKTDMLNSFILLMIYAIGSMMVSRKTNQPGMSNPSYENDDFVFFTSAIKLDLSVVFKHKGILNIHSMLLTVLYQLRLPNGPVIWDMIGFALRLCVSFGFHRKNIDLLHQRPLVYQQRMLTFWSAYSLERTISSSFGRPFTLSDLDIDVDLPINIDESITDGSLLIKEYYLTLKDRKSKNVTSRMQAIHHFKFVKIESEIQNKIYRVDTEFESIPREEINDIILKMKQWASDIPPSSSAEYDYYLYLFNKQIRFLLQPFLCKLKQDDPLFVECIEAASTVCQLSKRMYQNTKTRLSFIALQTVFLSGVTMVYGLLSRKFAWNFSISEGVRCCSDVLFSVAQRAYTCGIFSEIFVKLVAMVQEKDKGNDRDCNDKNTFRVGGRIDLFGQDELRKNVHDTHRKENLEVFNEISLKDENLKEFENLFDFANLDFLGTNKLDALVKRTSTSAQFIEQDTFMGFFE</sequence>
<dbReference type="GO" id="GO:0000981">
    <property type="term" value="F:DNA-binding transcription factor activity, RNA polymerase II-specific"/>
    <property type="evidence" value="ECO:0007669"/>
    <property type="project" value="InterPro"/>
</dbReference>
<keyword evidence="3" id="KW-0862">Zinc</keyword>
<evidence type="ECO:0000256" key="6">
    <source>
        <dbReference type="ARBA" id="ARBA00023163"/>
    </source>
</evidence>
<dbReference type="EMBL" id="KV454008">
    <property type="protein sequence ID" value="ODQ44169.1"/>
    <property type="molecule type" value="Genomic_DNA"/>
</dbReference>
<evidence type="ECO:0000256" key="7">
    <source>
        <dbReference type="ARBA" id="ARBA00023242"/>
    </source>
</evidence>
<keyword evidence="2" id="KW-0479">Metal-binding</keyword>
<dbReference type="InterPro" id="IPR052202">
    <property type="entry name" value="Yeast_MetPath_Reg"/>
</dbReference>
<evidence type="ECO:0000256" key="3">
    <source>
        <dbReference type="ARBA" id="ARBA00022833"/>
    </source>
</evidence>
<dbReference type="GO" id="GO:0045944">
    <property type="term" value="P:positive regulation of transcription by RNA polymerase II"/>
    <property type="evidence" value="ECO:0007669"/>
    <property type="project" value="TreeGrafter"/>
</dbReference>
<keyword evidence="5" id="KW-0238">DNA-binding</keyword>
<evidence type="ECO:0000313" key="12">
    <source>
        <dbReference type="Proteomes" id="UP000094455"/>
    </source>
</evidence>
<dbReference type="GO" id="GO:0005634">
    <property type="term" value="C:nucleus"/>
    <property type="evidence" value="ECO:0007669"/>
    <property type="project" value="UniProtKB-SubCell"/>
</dbReference>
<dbReference type="GO" id="GO:0043565">
    <property type="term" value="F:sequence-specific DNA binding"/>
    <property type="evidence" value="ECO:0007669"/>
    <property type="project" value="TreeGrafter"/>
</dbReference>
<evidence type="ECO:0000256" key="1">
    <source>
        <dbReference type="ARBA" id="ARBA00004123"/>
    </source>
</evidence>
<dbReference type="Pfam" id="PF04082">
    <property type="entry name" value="Fungal_trans"/>
    <property type="match status" value="1"/>
</dbReference>
<dbReference type="InterPro" id="IPR036864">
    <property type="entry name" value="Zn2-C6_fun-type_DNA-bd_sf"/>
</dbReference>
<dbReference type="PROSITE" id="PS00463">
    <property type="entry name" value="ZN2_CY6_FUNGAL_1"/>
    <property type="match status" value="1"/>
</dbReference>
<gene>
    <name evidence="11" type="ORF">PICMEDRAFT_18432</name>
</gene>
<evidence type="ECO:0000256" key="9">
    <source>
        <dbReference type="SAM" id="Phobius"/>
    </source>
</evidence>
<feature type="transmembrane region" description="Helical" evidence="9">
    <location>
        <begin position="259"/>
        <end position="277"/>
    </location>
</feature>
<evidence type="ECO:0000256" key="2">
    <source>
        <dbReference type="ARBA" id="ARBA00022723"/>
    </source>
</evidence>
<dbReference type="CDD" id="cd00067">
    <property type="entry name" value="GAL4"/>
    <property type="match status" value="1"/>
</dbReference>
<dbReference type="InterPro" id="IPR001138">
    <property type="entry name" value="Zn2Cys6_DnaBD"/>
</dbReference>
<dbReference type="GeneID" id="30178684"/>
<evidence type="ECO:0000256" key="8">
    <source>
        <dbReference type="SAM" id="MobiDB-lite"/>
    </source>
</evidence>